<sequence length="267" mass="28880">MLNLFSNSGKRDSLGNPSMNTIGETDPFLSPPPSFADPAWTDVPGSQKREHSSEGLSQAGVVNRPHADDIVPAYTAHGPTFNHGQIPRVPQVPQVPEVPPVPVAPIRAPTQTYADVETGNKDLEDSIEHAAQALESAAEQHPNARTRASLLRKAHKLRAGYSKDQARRSRRGCRGWNRDASPGKKIAAGFALMVTGPIYLSGAMVEVTGAALRVSGIVVEEIGAAMRKMHTVTMEKINGRLKEQFVYSCIVTDLILEYGFLLGLKIL</sequence>
<dbReference type="Proteomes" id="UP000307440">
    <property type="component" value="Unassembled WGS sequence"/>
</dbReference>
<protein>
    <submittedName>
        <fullName evidence="2">Uncharacterized protein</fullName>
    </submittedName>
</protein>
<keyword evidence="3" id="KW-1185">Reference proteome</keyword>
<accession>A0A5C3KZW2</accession>
<proteinExistence type="predicted"/>
<dbReference type="OrthoDB" id="3066826at2759"/>
<dbReference type="EMBL" id="ML210187">
    <property type="protein sequence ID" value="TFK25383.1"/>
    <property type="molecule type" value="Genomic_DNA"/>
</dbReference>
<reference evidence="2 3" key="1">
    <citation type="journal article" date="2019" name="Nat. Ecol. Evol.">
        <title>Megaphylogeny resolves global patterns of mushroom evolution.</title>
        <authorList>
            <person name="Varga T."/>
            <person name="Krizsan K."/>
            <person name="Foldi C."/>
            <person name="Dima B."/>
            <person name="Sanchez-Garcia M."/>
            <person name="Sanchez-Ramirez S."/>
            <person name="Szollosi G.J."/>
            <person name="Szarkandi J.G."/>
            <person name="Papp V."/>
            <person name="Albert L."/>
            <person name="Andreopoulos W."/>
            <person name="Angelini C."/>
            <person name="Antonin V."/>
            <person name="Barry K.W."/>
            <person name="Bougher N.L."/>
            <person name="Buchanan P."/>
            <person name="Buyck B."/>
            <person name="Bense V."/>
            <person name="Catcheside P."/>
            <person name="Chovatia M."/>
            <person name="Cooper J."/>
            <person name="Damon W."/>
            <person name="Desjardin D."/>
            <person name="Finy P."/>
            <person name="Geml J."/>
            <person name="Haridas S."/>
            <person name="Hughes K."/>
            <person name="Justo A."/>
            <person name="Karasinski D."/>
            <person name="Kautmanova I."/>
            <person name="Kiss B."/>
            <person name="Kocsube S."/>
            <person name="Kotiranta H."/>
            <person name="LaButti K.M."/>
            <person name="Lechner B.E."/>
            <person name="Liimatainen K."/>
            <person name="Lipzen A."/>
            <person name="Lukacs Z."/>
            <person name="Mihaltcheva S."/>
            <person name="Morgado L.N."/>
            <person name="Niskanen T."/>
            <person name="Noordeloos M.E."/>
            <person name="Ohm R.A."/>
            <person name="Ortiz-Santana B."/>
            <person name="Ovrebo C."/>
            <person name="Racz N."/>
            <person name="Riley R."/>
            <person name="Savchenko A."/>
            <person name="Shiryaev A."/>
            <person name="Soop K."/>
            <person name="Spirin V."/>
            <person name="Szebenyi C."/>
            <person name="Tomsovsky M."/>
            <person name="Tulloss R.E."/>
            <person name="Uehling J."/>
            <person name="Grigoriev I.V."/>
            <person name="Vagvolgyi C."/>
            <person name="Papp T."/>
            <person name="Martin F.M."/>
            <person name="Miettinen O."/>
            <person name="Hibbett D.S."/>
            <person name="Nagy L.G."/>
        </authorList>
    </citation>
    <scope>NUCLEOTIDE SEQUENCE [LARGE SCALE GENOMIC DNA]</scope>
    <source>
        <strain evidence="2 3">CBS 121175</strain>
    </source>
</reference>
<evidence type="ECO:0000313" key="3">
    <source>
        <dbReference type="Proteomes" id="UP000307440"/>
    </source>
</evidence>
<dbReference type="AlphaFoldDB" id="A0A5C3KZW2"/>
<evidence type="ECO:0000313" key="2">
    <source>
        <dbReference type="EMBL" id="TFK25383.1"/>
    </source>
</evidence>
<organism evidence="2 3">
    <name type="scientific">Coprinopsis marcescibilis</name>
    <name type="common">Agaric fungus</name>
    <name type="synonym">Psathyrella marcescibilis</name>
    <dbReference type="NCBI Taxonomy" id="230819"/>
    <lineage>
        <taxon>Eukaryota</taxon>
        <taxon>Fungi</taxon>
        <taxon>Dikarya</taxon>
        <taxon>Basidiomycota</taxon>
        <taxon>Agaricomycotina</taxon>
        <taxon>Agaricomycetes</taxon>
        <taxon>Agaricomycetidae</taxon>
        <taxon>Agaricales</taxon>
        <taxon>Agaricineae</taxon>
        <taxon>Psathyrellaceae</taxon>
        <taxon>Coprinopsis</taxon>
    </lineage>
</organism>
<name>A0A5C3KZW2_COPMA</name>
<gene>
    <name evidence="2" type="ORF">FA15DRAFT_361604</name>
</gene>
<feature type="region of interest" description="Disordered" evidence="1">
    <location>
        <begin position="1"/>
        <end position="62"/>
    </location>
</feature>
<evidence type="ECO:0000256" key="1">
    <source>
        <dbReference type="SAM" id="MobiDB-lite"/>
    </source>
</evidence>